<keyword evidence="6" id="KW-1185">Reference proteome</keyword>
<dbReference type="CDD" id="cd00130">
    <property type="entry name" value="PAS"/>
    <property type="match status" value="2"/>
</dbReference>
<evidence type="ECO:0008006" key="7">
    <source>
        <dbReference type="Google" id="ProtNLM"/>
    </source>
</evidence>
<feature type="domain" description="GGDEF" evidence="4">
    <location>
        <begin position="629"/>
        <end position="761"/>
    </location>
</feature>
<evidence type="ECO:0000259" key="3">
    <source>
        <dbReference type="PROSITE" id="PS50113"/>
    </source>
</evidence>
<dbReference type="SUPFAM" id="SSF55781">
    <property type="entry name" value="GAF domain-like"/>
    <property type="match status" value="1"/>
</dbReference>
<dbReference type="PATRIC" id="fig|445710.3.peg.1156"/>
<dbReference type="InterPro" id="IPR029787">
    <property type="entry name" value="Nucleotide_cyclase"/>
</dbReference>
<comment type="cofactor">
    <cofactor evidence="1">
        <name>Mg(2+)</name>
        <dbReference type="ChEBI" id="CHEBI:18420"/>
    </cofactor>
</comment>
<dbReference type="PANTHER" id="PTHR44757">
    <property type="entry name" value="DIGUANYLATE CYCLASE DGCP"/>
    <property type="match status" value="1"/>
</dbReference>
<feature type="domain" description="PAS" evidence="2">
    <location>
        <begin position="474"/>
        <end position="544"/>
    </location>
</feature>
<dbReference type="CDD" id="cd01949">
    <property type="entry name" value="GGDEF"/>
    <property type="match status" value="1"/>
</dbReference>
<dbReference type="PANTHER" id="PTHR44757:SF2">
    <property type="entry name" value="BIOFILM ARCHITECTURE MAINTENANCE PROTEIN MBAA"/>
    <property type="match status" value="1"/>
</dbReference>
<dbReference type="Pfam" id="PF08448">
    <property type="entry name" value="PAS_4"/>
    <property type="match status" value="1"/>
</dbReference>
<dbReference type="STRING" id="445710.ATSB10_11610"/>
<dbReference type="SUPFAM" id="SSF55785">
    <property type="entry name" value="PYP-like sensor domain (PAS domain)"/>
    <property type="match status" value="3"/>
</dbReference>
<dbReference type="PROSITE" id="PS50887">
    <property type="entry name" value="GGDEF"/>
    <property type="match status" value="1"/>
</dbReference>
<dbReference type="InterPro" id="IPR035965">
    <property type="entry name" value="PAS-like_dom_sf"/>
</dbReference>
<protein>
    <recommendedName>
        <fullName evidence="7">Diguanylate cyclase</fullName>
    </recommendedName>
</protein>
<evidence type="ECO:0000313" key="5">
    <source>
        <dbReference type="EMBL" id="AND68615.1"/>
    </source>
</evidence>
<gene>
    <name evidence="5" type="ORF">ATSB10_11610</name>
</gene>
<feature type="domain" description="PAC" evidence="3">
    <location>
        <begin position="546"/>
        <end position="597"/>
    </location>
</feature>
<dbReference type="InterPro" id="IPR029016">
    <property type="entry name" value="GAF-like_dom_sf"/>
</dbReference>
<dbReference type="PROSITE" id="PS50113">
    <property type="entry name" value="PAC"/>
    <property type="match status" value="2"/>
</dbReference>
<dbReference type="InterPro" id="IPR013656">
    <property type="entry name" value="PAS_4"/>
</dbReference>
<dbReference type="NCBIfam" id="TIGR00254">
    <property type="entry name" value="GGDEF"/>
    <property type="match status" value="1"/>
</dbReference>
<dbReference type="SMART" id="SM00267">
    <property type="entry name" value="GGDEF"/>
    <property type="match status" value="1"/>
</dbReference>
<dbReference type="InterPro" id="IPR000014">
    <property type="entry name" value="PAS"/>
</dbReference>
<sequence length="761" mass="85023">MLPPSQSHDEPECLALLRRLELHGHIDDPVLDRITRTAARLFAVPMAMVRLIHGDRQCPLSRYGADWQDASNWLPFCTHTIGQDEAMVVGDAADDIRFHDHALVTGPPHIRFYAGRSLRSRQGIVWGTLCVIDQAPRDPGNVDRAALGDLADMVQDHLWSLEDAGRTRAMQVSLERSETLLARTAAHAAVGIAVASTGGHWLEMNQRFCDILGHSREELLGSHVADFAHPDDREPGLAMARRVLQGDTEALDMELRFMRADGSCSWTQVGASVLRDREGRPENLIVVLTDIHVRKTVEHDLATLQHALEQRVAERTAELQLTVARLQGEIAARASAQQALIEEKERFETTLQLASDAFVEVDADDRIVSWNRSAELIFGWSRDEAIGRSLADTIVPASMRERHLKAFESFMAGLPDTGHLVGRHLELSGVRRDGEEFPLELTLGATRIGGRMVANAFLQDISRRKADELALRSSAERLRTITDNAPAMIAYIDRDLRYRFHNRAYSDWFGIAPDGLLGVRVPEFWGETTYAQLQAVIERVLAGHRATAEYSLPGLAGPMWFYATLVPHMGEDGVVAGFYLLAQDVTERKLLYERIEHEASHDALTGLPNRRALMQRLQEAMTRVRRHDRAVAVLFMDLDNFKPMNDTLGHEFGDAVLRHFGETIRDSVRESDFVARLAGDEFVVVIEDLAPVRDYAGRLGRALLERLATEREIQGVAVRLAASIGVAVHDGEDEETPQELLRRADAAMYRAKAAGRQRLAF</sequence>
<accession>A0A161JX64</accession>
<dbReference type="Gene3D" id="3.30.450.20">
    <property type="entry name" value="PAS domain"/>
    <property type="match status" value="3"/>
</dbReference>
<organism evidence="5 6">
    <name type="scientific">Dyella thiooxydans</name>
    <dbReference type="NCBI Taxonomy" id="445710"/>
    <lineage>
        <taxon>Bacteria</taxon>
        <taxon>Pseudomonadati</taxon>
        <taxon>Pseudomonadota</taxon>
        <taxon>Gammaproteobacteria</taxon>
        <taxon>Lysobacterales</taxon>
        <taxon>Rhodanobacteraceae</taxon>
        <taxon>Dyella</taxon>
    </lineage>
</organism>
<dbReference type="Gene3D" id="3.30.70.270">
    <property type="match status" value="1"/>
</dbReference>
<dbReference type="InterPro" id="IPR001610">
    <property type="entry name" value="PAC"/>
</dbReference>
<dbReference type="SMART" id="SM00086">
    <property type="entry name" value="PAC"/>
    <property type="match status" value="3"/>
</dbReference>
<proteinExistence type="predicted"/>
<evidence type="ECO:0000259" key="2">
    <source>
        <dbReference type="PROSITE" id="PS50112"/>
    </source>
</evidence>
<evidence type="ECO:0000256" key="1">
    <source>
        <dbReference type="ARBA" id="ARBA00001946"/>
    </source>
</evidence>
<dbReference type="InterPro" id="IPR013655">
    <property type="entry name" value="PAS_fold_3"/>
</dbReference>
<dbReference type="Pfam" id="PF08447">
    <property type="entry name" value="PAS_3"/>
    <property type="match status" value="1"/>
</dbReference>
<dbReference type="PROSITE" id="PS50112">
    <property type="entry name" value="PAS"/>
    <property type="match status" value="3"/>
</dbReference>
<dbReference type="OrthoDB" id="9812260at2"/>
<dbReference type="SUPFAM" id="SSF55073">
    <property type="entry name" value="Nucleotide cyclase"/>
    <property type="match status" value="1"/>
</dbReference>
<dbReference type="InterPro" id="IPR000160">
    <property type="entry name" value="GGDEF_dom"/>
</dbReference>
<dbReference type="KEGG" id="dtx:ATSB10_11610"/>
<name>A0A161JX64_9GAMM</name>
<dbReference type="EMBL" id="CP014841">
    <property type="protein sequence ID" value="AND68615.1"/>
    <property type="molecule type" value="Genomic_DNA"/>
</dbReference>
<dbReference type="InterPro" id="IPR043128">
    <property type="entry name" value="Rev_trsase/Diguanyl_cyclase"/>
</dbReference>
<dbReference type="Gene3D" id="3.30.450.40">
    <property type="match status" value="1"/>
</dbReference>
<dbReference type="NCBIfam" id="TIGR00229">
    <property type="entry name" value="sensory_box"/>
    <property type="match status" value="3"/>
</dbReference>
<dbReference type="Pfam" id="PF00989">
    <property type="entry name" value="PAS"/>
    <property type="match status" value="1"/>
</dbReference>
<dbReference type="FunFam" id="3.30.70.270:FF:000001">
    <property type="entry name" value="Diguanylate cyclase domain protein"/>
    <property type="match status" value="1"/>
</dbReference>
<dbReference type="AlphaFoldDB" id="A0A161JX64"/>
<dbReference type="RefSeq" id="WP_063671167.1">
    <property type="nucleotide sequence ID" value="NZ_CP014841.1"/>
</dbReference>
<feature type="domain" description="PAC" evidence="3">
    <location>
        <begin position="251"/>
        <end position="303"/>
    </location>
</feature>
<reference evidence="5 6" key="1">
    <citation type="submission" date="2016-02" db="EMBL/GenBank/DDBJ databases">
        <title>Complete genome sequencing and analysis of ATSB10, Dyella thiooxydans isolated from rhizosphere soil of sunflower (Helianthus annuus L.).</title>
        <authorList>
            <person name="Lee Y."/>
            <person name="Hwangbo K."/>
            <person name="Chung H."/>
            <person name="Yoo J."/>
            <person name="Kim K.Y."/>
            <person name="Sa T.M."/>
            <person name="Um Y."/>
            <person name="Madhaiyan M."/>
        </authorList>
    </citation>
    <scope>NUCLEOTIDE SEQUENCE [LARGE SCALE GENOMIC DNA]</scope>
    <source>
        <strain evidence="5 6">ATSB10</strain>
    </source>
</reference>
<dbReference type="InterPro" id="IPR052155">
    <property type="entry name" value="Biofilm_reg_signaling"/>
</dbReference>
<feature type="domain" description="PAS" evidence="2">
    <location>
        <begin position="177"/>
        <end position="247"/>
    </location>
</feature>
<dbReference type="InterPro" id="IPR000700">
    <property type="entry name" value="PAS-assoc_C"/>
</dbReference>
<dbReference type="InterPro" id="IPR013767">
    <property type="entry name" value="PAS_fold"/>
</dbReference>
<dbReference type="Pfam" id="PF00990">
    <property type="entry name" value="GGDEF"/>
    <property type="match status" value="1"/>
</dbReference>
<dbReference type="InterPro" id="IPR003018">
    <property type="entry name" value="GAF"/>
</dbReference>
<evidence type="ECO:0000259" key="4">
    <source>
        <dbReference type="PROSITE" id="PS50887"/>
    </source>
</evidence>
<dbReference type="Pfam" id="PF01590">
    <property type="entry name" value="GAF"/>
    <property type="match status" value="1"/>
</dbReference>
<dbReference type="Proteomes" id="UP000077255">
    <property type="component" value="Chromosome"/>
</dbReference>
<dbReference type="GO" id="GO:0006355">
    <property type="term" value="P:regulation of DNA-templated transcription"/>
    <property type="evidence" value="ECO:0007669"/>
    <property type="project" value="InterPro"/>
</dbReference>
<evidence type="ECO:0000313" key="6">
    <source>
        <dbReference type="Proteomes" id="UP000077255"/>
    </source>
</evidence>
<dbReference type="GO" id="GO:0003824">
    <property type="term" value="F:catalytic activity"/>
    <property type="evidence" value="ECO:0007669"/>
    <property type="project" value="UniProtKB-ARBA"/>
</dbReference>
<feature type="domain" description="PAS" evidence="2">
    <location>
        <begin position="343"/>
        <end position="396"/>
    </location>
</feature>
<dbReference type="SMART" id="SM00091">
    <property type="entry name" value="PAS"/>
    <property type="match status" value="3"/>
</dbReference>